<dbReference type="Gramene" id="KMS93268">
    <property type="protein sequence ID" value="KMS93268"/>
    <property type="gene ID" value="BVRB_033190"/>
</dbReference>
<dbReference type="AlphaFoldDB" id="A0A0J8B053"/>
<protein>
    <submittedName>
        <fullName evidence="1">Uncharacterized protein</fullName>
    </submittedName>
</protein>
<evidence type="ECO:0000313" key="2">
    <source>
        <dbReference type="Proteomes" id="UP000035740"/>
    </source>
</evidence>
<accession>A0A0J8B053</accession>
<organism evidence="1 2">
    <name type="scientific">Beta vulgaris subsp. vulgaris</name>
    <name type="common">Beet</name>
    <dbReference type="NCBI Taxonomy" id="3555"/>
    <lineage>
        <taxon>Eukaryota</taxon>
        <taxon>Viridiplantae</taxon>
        <taxon>Streptophyta</taxon>
        <taxon>Embryophyta</taxon>
        <taxon>Tracheophyta</taxon>
        <taxon>Spermatophyta</taxon>
        <taxon>Magnoliopsida</taxon>
        <taxon>eudicotyledons</taxon>
        <taxon>Gunneridae</taxon>
        <taxon>Pentapetalae</taxon>
        <taxon>Caryophyllales</taxon>
        <taxon>Chenopodiaceae</taxon>
        <taxon>Betoideae</taxon>
        <taxon>Beta</taxon>
    </lineage>
</organism>
<gene>
    <name evidence="1" type="ORF">BVRB_033190</name>
</gene>
<dbReference type="EMBL" id="KQ104831">
    <property type="protein sequence ID" value="KMS93268.1"/>
    <property type="molecule type" value="Genomic_DNA"/>
</dbReference>
<dbReference type="Proteomes" id="UP000035740">
    <property type="component" value="Unassembled WGS sequence"/>
</dbReference>
<name>A0A0J8B053_BETVV</name>
<feature type="non-terminal residue" evidence="1">
    <location>
        <position position="1"/>
    </location>
</feature>
<sequence>NSGCCVGYTVLYHYVRVYHIRSWRLFSPAIFASVNQSHACFGSNICCGYVCSCSLRGLRVSWNQNDSHH</sequence>
<evidence type="ECO:0000313" key="1">
    <source>
        <dbReference type="EMBL" id="KMS93268.1"/>
    </source>
</evidence>
<reference evidence="1 2" key="1">
    <citation type="journal article" date="2014" name="Nature">
        <title>The genome of the recently domesticated crop plant sugar beet (Beta vulgaris).</title>
        <authorList>
            <person name="Dohm J.C."/>
            <person name="Minoche A.E."/>
            <person name="Holtgrawe D."/>
            <person name="Capella-Gutierrez S."/>
            <person name="Zakrzewski F."/>
            <person name="Tafer H."/>
            <person name="Rupp O."/>
            <person name="Sorensen T.R."/>
            <person name="Stracke R."/>
            <person name="Reinhardt R."/>
            <person name="Goesmann A."/>
            <person name="Kraft T."/>
            <person name="Schulz B."/>
            <person name="Stadler P.F."/>
            <person name="Schmidt T."/>
            <person name="Gabaldon T."/>
            <person name="Lehrach H."/>
            <person name="Weisshaar B."/>
            <person name="Himmelbauer H."/>
        </authorList>
    </citation>
    <scope>NUCLEOTIDE SEQUENCE [LARGE SCALE GENOMIC DNA]</scope>
    <source>
        <tissue evidence="1">Taproot</tissue>
    </source>
</reference>
<proteinExistence type="predicted"/>
<keyword evidence="2" id="KW-1185">Reference proteome</keyword>